<keyword evidence="2" id="KW-1133">Transmembrane helix</keyword>
<accession>A0A5Q0GTN0</accession>
<dbReference type="Proteomes" id="UP000325787">
    <property type="component" value="Chromosome"/>
</dbReference>
<gene>
    <name evidence="3" type="ORF">EKG83_03925</name>
</gene>
<evidence type="ECO:0000256" key="2">
    <source>
        <dbReference type="SAM" id="Phobius"/>
    </source>
</evidence>
<evidence type="ECO:0000313" key="4">
    <source>
        <dbReference type="Proteomes" id="UP000325787"/>
    </source>
</evidence>
<evidence type="ECO:0000313" key="3">
    <source>
        <dbReference type="EMBL" id="QFZ16722.1"/>
    </source>
</evidence>
<feature type="transmembrane region" description="Helical" evidence="2">
    <location>
        <begin position="21"/>
        <end position="41"/>
    </location>
</feature>
<dbReference type="EMBL" id="CP034550">
    <property type="protein sequence ID" value="QFZ16722.1"/>
    <property type="molecule type" value="Genomic_DNA"/>
</dbReference>
<keyword evidence="2" id="KW-0472">Membrane</keyword>
<sequence>MTPEPGTPDDRPPRLPGRGPARWWIATALGVVAAVVGVVLATDAARDAPPPDARVPDTGTRDAFGTGVATPEARPVADLVLRDGDTTRATGRVVAKDGGPFFCAPIAVDVDIPGRGPTCPLGVRVTGVGPMADAVQLEGVWRSGVLHVTGQSPSAPPSVSRPDLDHVPCAPPPGGWQPGGATDSLELGHYVNEHPDRFRMPRAAYPEGVPTATAAMGDAVVVLVVEVVSGDPTEAGRELRARHTGNLCVVDARGRMSMADQTRLQQQVDEVLRPLMDDQANGIFAAGGGGDRVHVDLVMVTPELAERFAPLGDGVELRPWLAPVR</sequence>
<proteinExistence type="predicted"/>
<dbReference type="AlphaFoldDB" id="A0A5Q0GTN0"/>
<name>A0A5Q0GTN0_SACSY</name>
<dbReference type="KEGG" id="ssyi:EKG83_03925"/>
<dbReference type="OrthoDB" id="5178481at2"/>
<keyword evidence="4" id="KW-1185">Reference proteome</keyword>
<feature type="region of interest" description="Disordered" evidence="1">
    <location>
        <begin position="45"/>
        <end position="68"/>
    </location>
</feature>
<reference evidence="4" key="1">
    <citation type="journal article" date="2021" name="Curr. Microbiol.">
        <title>Complete genome of nocamycin-producing strain Saccharothrix syringae NRRL B-16468 reveals the biosynthetic potential for secondary metabolites.</title>
        <authorList>
            <person name="Mo X."/>
            <person name="Yang S."/>
        </authorList>
    </citation>
    <scope>NUCLEOTIDE SEQUENCE [LARGE SCALE GENOMIC DNA]</scope>
    <source>
        <strain evidence="4">ATCC 51364 / DSM 43886 / JCM 6844 / KCTC 9398 / NBRC 14523 / NRRL B-16468 / INA 2240</strain>
    </source>
</reference>
<protein>
    <submittedName>
        <fullName evidence="3">Uncharacterized protein</fullName>
    </submittedName>
</protein>
<keyword evidence="2" id="KW-0812">Transmembrane</keyword>
<evidence type="ECO:0000256" key="1">
    <source>
        <dbReference type="SAM" id="MobiDB-lite"/>
    </source>
</evidence>
<dbReference type="RefSeq" id="WP_157591510.1">
    <property type="nucleotide sequence ID" value="NZ_CP034550.1"/>
</dbReference>
<organism evidence="3 4">
    <name type="scientific">Saccharothrix syringae</name>
    <name type="common">Nocardiopsis syringae</name>
    <dbReference type="NCBI Taxonomy" id="103733"/>
    <lineage>
        <taxon>Bacteria</taxon>
        <taxon>Bacillati</taxon>
        <taxon>Actinomycetota</taxon>
        <taxon>Actinomycetes</taxon>
        <taxon>Pseudonocardiales</taxon>
        <taxon>Pseudonocardiaceae</taxon>
        <taxon>Saccharothrix</taxon>
    </lineage>
</organism>